<organism evidence="4 5">
    <name type="scientific">Ruminococcus turbiniformis</name>
    <dbReference type="NCBI Taxonomy" id="2881258"/>
    <lineage>
        <taxon>Bacteria</taxon>
        <taxon>Bacillati</taxon>
        <taxon>Bacillota</taxon>
        <taxon>Clostridia</taxon>
        <taxon>Eubacteriales</taxon>
        <taxon>Oscillospiraceae</taxon>
        <taxon>Ruminococcus</taxon>
    </lineage>
</organism>
<feature type="domain" description="N-acetyltransferase" evidence="3">
    <location>
        <begin position="5"/>
        <end position="167"/>
    </location>
</feature>
<keyword evidence="1" id="KW-0808">Transferase</keyword>
<dbReference type="Pfam" id="PF00583">
    <property type="entry name" value="Acetyltransf_1"/>
    <property type="match status" value="1"/>
</dbReference>
<keyword evidence="5" id="KW-1185">Reference proteome</keyword>
<dbReference type="PROSITE" id="PS51186">
    <property type="entry name" value="GNAT"/>
    <property type="match status" value="1"/>
</dbReference>
<gene>
    <name evidence="4" type="ORF">LKD70_07275</name>
</gene>
<dbReference type="InterPro" id="IPR016181">
    <property type="entry name" value="Acyl_CoA_acyltransferase"/>
</dbReference>
<comment type="caution">
    <text evidence="4">The sequence shown here is derived from an EMBL/GenBank/DDBJ whole genome shotgun (WGS) entry which is preliminary data.</text>
</comment>
<accession>A0ABS8FYJ3</accession>
<reference evidence="4 5" key="1">
    <citation type="submission" date="2021-10" db="EMBL/GenBank/DDBJ databases">
        <title>Anaerobic single-cell dispensing facilitates the cultivation of human gut bacteria.</title>
        <authorList>
            <person name="Afrizal A."/>
        </authorList>
    </citation>
    <scope>NUCLEOTIDE SEQUENCE [LARGE SCALE GENOMIC DNA]</scope>
    <source>
        <strain evidence="4 5">CLA-AA-H200</strain>
    </source>
</reference>
<dbReference type="CDD" id="cd04301">
    <property type="entry name" value="NAT_SF"/>
    <property type="match status" value="1"/>
</dbReference>
<evidence type="ECO:0000313" key="5">
    <source>
        <dbReference type="Proteomes" id="UP001198151"/>
    </source>
</evidence>
<dbReference type="InterPro" id="IPR000182">
    <property type="entry name" value="GNAT_dom"/>
</dbReference>
<dbReference type="InterPro" id="IPR051635">
    <property type="entry name" value="SNAT-like"/>
</dbReference>
<proteinExistence type="predicted"/>
<dbReference type="Proteomes" id="UP001198151">
    <property type="component" value="Unassembled WGS sequence"/>
</dbReference>
<dbReference type="SUPFAM" id="SSF55729">
    <property type="entry name" value="Acyl-CoA N-acyltransferases (Nat)"/>
    <property type="match status" value="1"/>
</dbReference>
<evidence type="ECO:0000313" key="4">
    <source>
        <dbReference type="EMBL" id="MCC2254242.1"/>
    </source>
</evidence>
<dbReference type="Gene3D" id="3.40.630.30">
    <property type="match status" value="1"/>
</dbReference>
<dbReference type="PANTHER" id="PTHR10908:SF0">
    <property type="entry name" value="SEROTONIN N-ACETYLTRANSFERASE"/>
    <property type="match status" value="1"/>
</dbReference>
<evidence type="ECO:0000259" key="3">
    <source>
        <dbReference type="PROSITE" id="PS51186"/>
    </source>
</evidence>
<evidence type="ECO:0000256" key="2">
    <source>
        <dbReference type="ARBA" id="ARBA00023315"/>
    </source>
</evidence>
<dbReference type="PANTHER" id="PTHR10908">
    <property type="entry name" value="SEROTONIN N-ACETYLTRANSFERASE"/>
    <property type="match status" value="1"/>
</dbReference>
<keyword evidence="2" id="KW-0012">Acyltransferase</keyword>
<protein>
    <submittedName>
        <fullName evidence="4">GNAT family N-acetyltransferase</fullName>
    </submittedName>
</protein>
<evidence type="ECO:0000256" key="1">
    <source>
        <dbReference type="ARBA" id="ARBA00022679"/>
    </source>
</evidence>
<sequence length="168" mass="19787">MTERFEFRPILPEEADQAAEIERICFPPNEACSEDIMRERVRTAPDVFLVAAERQTGKLAGFIDGLATDEYSLRDEFYTQPELHNPDGKNVMILGLDVLPEYRGEGLAREMMYQYLRREWDRDRKWIILTCLKSKIKMYEKMGFQNRGISDSAWGKEQWYEMTCVLNI</sequence>
<dbReference type="EMBL" id="JAJEQX010000010">
    <property type="protein sequence ID" value="MCC2254242.1"/>
    <property type="molecule type" value="Genomic_DNA"/>
</dbReference>
<name>A0ABS8FYJ3_9FIRM</name>